<gene>
    <name evidence="4" type="ORF">AR543_06765</name>
</gene>
<dbReference type="Pfam" id="PF00072">
    <property type="entry name" value="Response_reg"/>
    <property type="match status" value="1"/>
</dbReference>
<proteinExistence type="predicted"/>
<dbReference type="GO" id="GO:0000160">
    <property type="term" value="P:phosphorelay signal transduction system"/>
    <property type="evidence" value="ECO:0007669"/>
    <property type="project" value="InterPro"/>
</dbReference>
<dbReference type="PANTHER" id="PTHR44591:SF23">
    <property type="entry name" value="CHEY SUBFAMILY"/>
    <property type="match status" value="1"/>
</dbReference>
<dbReference type="EMBL" id="CP013023">
    <property type="protein sequence ID" value="ANF95731.1"/>
    <property type="molecule type" value="Genomic_DNA"/>
</dbReference>
<accession>A0A172ZDI8</accession>
<dbReference type="Proteomes" id="UP000078148">
    <property type="component" value="Chromosome"/>
</dbReference>
<dbReference type="OrthoDB" id="9800897at2"/>
<evidence type="ECO:0000256" key="2">
    <source>
        <dbReference type="PROSITE-ProRule" id="PRU00169"/>
    </source>
</evidence>
<name>A0A172ZDI8_9BACL</name>
<dbReference type="InterPro" id="IPR011006">
    <property type="entry name" value="CheY-like_superfamily"/>
</dbReference>
<dbReference type="PANTHER" id="PTHR44591">
    <property type="entry name" value="STRESS RESPONSE REGULATOR PROTEIN 1"/>
    <property type="match status" value="1"/>
</dbReference>
<evidence type="ECO:0000313" key="5">
    <source>
        <dbReference type="Proteomes" id="UP000078148"/>
    </source>
</evidence>
<dbReference type="SUPFAM" id="SSF52172">
    <property type="entry name" value="CheY-like"/>
    <property type="match status" value="1"/>
</dbReference>
<reference evidence="4 5" key="2">
    <citation type="journal article" date="2016" name="Int. J. Syst. Evol. Microbiol.">
        <title>Paenibacillus bovis sp. nov., isolated from raw yak (Bos grunniens) milk.</title>
        <authorList>
            <person name="Gao C."/>
            <person name="Han J."/>
            <person name="Liu Z."/>
            <person name="Xu X."/>
            <person name="Hang F."/>
            <person name="Wu Z."/>
        </authorList>
    </citation>
    <scope>NUCLEOTIDE SEQUENCE [LARGE SCALE GENOMIC DNA]</scope>
    <source>
        <strain evidence="4 5">BD3526</strain>
    </source>
</reference>
<evidence type="ECO:0000313" key="4">
    <source>
        <dbReference type="EMBL" id="ANF95731.1"/>
    </source>
</evidence>
<keyword evidence="1 2" id="KW-0597">Phosphoprotein</keyword>
<organism evidence="4 5">
    <name type="scientific">Paenibacillus bovis</name>
    <dbReference type="NCBI Taxonomy" id="1616788"/>
    <lineage>
        <taxon>Bacteria</taxon>
        <taxon>Bacillati</taxon>
        <taxon>Bacillota</taxon>
        <taxon>Bacilli</taxon>
        <taxon>Bacillales</taxon>
        <taxon>Paenibacillaceae</taxon>
        <taxon>Paenibacillus</taxon>
    </lineage>
</organism>
<dbReference type="InterPro" id="IPR050595">
    <property type="entry name" value="Bact_response_regulator"/>
</dbReference>
<feature type="modified residue" description="4-aspartylphosphate" evidence="2">
    <location>
        <position position="58"/>
    </location>
</feature>
<reference evidence="5" key="1">
    <citation type="submission" date="2015-10" db="EMBL/GenBank/DDBJ databases">
        <title>Genome of Paenibacillus bovis sp. nov.</title>
        <authorList>
            <person name="Wu Z."/>
            <person name="Gao C."/>
            <person name="Liu Z."/>
            <person name="Zheng H."/>
        </authorList>
    </citation>
    <scope>NUCLEOTIDE SEQUENCE [LARGE SCALE GENOMIC DNA]</scope>
    <source>
        <strain evidence="5">BD3526</strain>
    </source>
</reference>
<keyword evidence="5" id="KW-1185">Reference proteome</keyword>
<sequence>MISASKEILYIEDDELSMLTMRLIFKKKFPEFTLLEATTAKQGIEMAIKHRPFLIMLDILLPDIDGYESLQYLQRHPHTSGIPVWAVTACALSSDIRKGKEAGFERYITKPINMKNLIEWMKTHTMNAKV</sequence>
<dbReference type="PROSITE" id="PS50110">
    <property type="entry name" value="RESPONSE_REGULATORY"/>
    <property type="match status" value="1"/>
</dbReference>
<dbReference type="InterPro" id="IPR001789">
    <property type="entry name" value="Sig_transdc_resp-reg_receiver"/>
</dbReference>
<dbReference type="SMART" id="SM00448">
    <property type="entry name" value="REC"/>
    <property type="match status" value="1"/>
</dbReference>
<dbReference type="RefSeq" id="WP_060532935.1">
    <property type="nucleotide sequence ID" value="NZ_CP013023.1"/>
</dbReference>
<feature type="domain" description="Response regulatory" evidence="3">
    <location>
        <begin position="7"/>
        <end position="125"/>
    </location>
</feature>
<evidence type="ECO:0000259" key="3">
    <source>
        <dbReference type="PROSITE" id="PS50110"/>
    </source>
</evidence>
<protein>
    <recommendedName>
        <fullName evidence="3">Response regulatory domain-containing protein</fullName>
    </recommendedName>
</protein>
<dbReference type="Gene3D" id="3.40.50.2300">
    <property type="match status" value="1"/>
</dbReference>
<evidence type="ECO:0000256" key="1">
    <source>
        <dbReference type="ARBA" id="ARBA00022553"/>
    </source>
</evidence>
<dbReference type="KEGG" id="pbv:AR543_06765"/>
<dbReference type="AlphaFoldDB" id="A0A172ZDI8"/>
<dbReference type="STRING" id="1616788.AR543_06765"/>